<dbReference type="Proteomes" id="UP001595867">
    <property type="component" value="Unassembled WGS sequence"/>
</dbReference>
<sequence>MIDRAMNGSGGPWRELLLARGVPERLARFAGTHGSWAADGVTVEDLLVSVADKVWKAKRVEDLERLLVGRIAVASGLALWEAFVSLDDCLAGLAAGADERLAFQNGFPV</sequence>
<reference evidence="2" key="1">
    <citation type="journal article" date="2019" name="Int. J. Syst. Evol. Microbiol.">
        <title>The Global Catalogue of Microorganisms (GCM) 10K type strain sequencing project: providing services to taxonomists for standard genome sequencing and annotation.</title>
        <authorList>
            <consortium name="The Broad Institute Genomics Platform"/>
            <consortium name="The Broad Institute Genome Sequencing Center for Infectious Disease"/>
            <person name="Wu L."/>
            <person name="Ma J."/>
        </authorList>
    </citation>
    <scope>NUCLEOTIDE SEQUENCE [LARGE SCALE GENOMIC DNA]</scope>
    <source>
        <strain evidence="2">TBRC 5832</strain>
    </source>
</reference>
<proteinExistence type="predicted"/>
<name>A0ABV8IW51_9ACTN</name>
<dbReference type="RefSeq" id="WP_378069374.1">
    <property type="nucleotide sequence ID" value="NZ_JBHSBL010000019.1"/>
</dbReference>
<gene>
    <name evidence="1" type="ORF">ACFO0C_26410</name>
</gene>
<evidence type="ECO:0000313" key="2">
    <source>
        <dbReference type="Proteomes" id="UP001595867"/>
    </source>
</evidence>
<evidence type="ECO:0000313" key="1">
    <source>
        <dbReference type="EMBL" id="MFC4068477.1"/>
    </source>
</evidence>
<comment type="caution">
    <text evidence="1">The sequence shown here is derived from an EMBL/GenBank/DDBJ whole genome shotgun (WGS) entry which is preliminary data.</text>
</comment>
<organism evidence="1 2">
    <name type="scientific">Actinoplanes subglobosus</name>
    <dbReference type="NCBI Taxonomy" id="1547892"/>
    <lineage>
        <taxon>Bacteria</taxon>
        <taxon>Bacillati</taxon>
        <taxon>Actinomycetota</taxon>
        <taxon>Actinomycetes</taxon>
        <taxon>Micromonosporales</taxon>
        <taxon>Micromonosporaceae</taxon>
        <taxon>Actinoplanes</taxon>
    </lineage>
</organism>
<accession>A0ABV8IW51</accession>
<keyword evidence="2" id="KW-1185">Reference proteome</keyword>
<dbReference type="EMBL" id="JBHSBL010000019">
    <property type="protein sequence ID" value="MFC4068477.1"/>
    <property type="molecule type" value="Genomic_DNA"/>
</dbReference>
<protein>
    <submittedName>
        <fullName evidence="1">Uncharacterized protein</fullName>
    </submittedName>
</protein>